<dbReference type="AlphaFoldDB" id="A0AAD9U859"/>
<organism evidence="2 3">
    <name type="scientific">Dipteronia dyeriana</name>
    <dbReference type="NCBI Taxonomy" id="168575"/>
    <lineage>
        <taxon>Eukaryota</taxon>
        <taxon>Viridiplantae</taxon>
        <taxon>Streptophyta</taxon>
        <taxon>Embryophyta</taxon>
        <taxon>Tracheophyta</taxon>
        <taxon>Spermatophyta</taxon>
        <taxon>Magnoliopsida</taxon>
        <taxon>eudicotyledons</taxon>
        <taxon>Gunneridae</taxon>
        <taxon>Pentapetalae</taxon>
        <taxon>rosids</taxon>
        <taxon>malvids</taxon>
        <taxon>Sapindales</taxon>
        <taxon>Sapindaceae</taxon>
        <taxon>Hippocastanoideae</taxon>
        <taxon>Acereae</taxon>
        <taxon>Dipteronia</taxon>
    </lineage>
</organism>
<dbReference type="InterPro" id="IPR018289">
    <property type="entry name" value="MULE_transposase_dom"/>
</dbReference>
<keyword evidence="3" id="KW-1185">Reference proteome</keyword>
<sequence length="267" mass="30973">MVLKTLSSDHKSLFAQIRKYGNILVEMNPGSMAKVHVNPMFERFFLCFHAMQIGFLKGCKPLIGLDGCHLSSEFGGVLLSAIAIDANGGIFPLAYCVYESENIDSWSWFLELLHRALKWNNDRHLCFMSDRQKEVLKAIKNEWPKAGNRYCLRHISTNFNANSKCSSLDINWKLWKAAKEGNEVGFKQVMERIKGVSVEAYQLLMNIPIDIWARHRFDTRIKSDHVTNNISECFNRWIKDDRDKPILTLMGIIRRKVMVRFSEKWVL</sequence>
<feature type="domain" description="MULE transposase" evidence="1">
    <location>
        <begin position="63"/>
        <end position="158"/>
    </location>
</feature>
<dbReference type="PANTHER" id="PTHR31973:SF187">
    <property type="entry name" value="MUTATOR TRANSPOSASE MUDRA PROTEIN"/>
    <property type="match status" value="1"/>
</dbReference>
<dbReference type="Proteomes" id="UP001280121">
    <property type="component" value="Unassembled WGS sequence"/>
</dbReference>
<name>A0AAD9U859_9ROSI</name>
<evidence type="ECO:0000259" key="1">
    <source>
        <dbReference type="Pfam" id="PF10551"/>
    </source>
</evidence>
<gene>
    <name evidence="2" type="ORF">Ddye_017195</name>
</gene>
<proteinExistence type="predicted"/>
<evidence type="ECO:0000313" key="2">
    <source>
        <dbReference type="EMBL" id="KAK2649706.1"/>
    </source>
</evidence>
<accession>A0AAD9U859</accession>
<evidence type="ECO:0000313" key="3">
    <source>
        <dbReference type="Proteomes" id="UP001280121"/>
    </source>
</evidence>
<dbReference type="EMBL" id="JANJYI010000005">
    <property type="protein sequence ID" value="KAK2649706.1"/>
    <property type="molecule type" value="Genomic_DNA"/>
</dbReference>
<dbReference type="Pfam" id="PF10551">
    <property type="entry name" value="MULE"/>
    <property type="match status" value="1"/>
</dbReference>
<dbReference type="PANTHER" id="PTHR31973">
    <property type="entry name" value="POLYPROTEIN, PUTATIVE-RELATED"/>
    <property type="match status" value="1"/>
</dbReference>
<comment type="caution">
    <text evidence="2">The sequence shown here is derived from an EMBL/GenBank/DDBJ whole genome shotgun (WGS) entry which is preliminary data.</text>
</comment>
<reference evidence="2" key="1">
    <citation type="journal article" date="2023" name="Plant J.">
        <title>Genome sequences and population genomics provide insights into the demographic history, inbreeding, and mutation load of two 'living fossil' tree species of Dipteronia.</title>
        <authorList>
            <person name="Feng Y."/>
            <person name="Comes H.P."/>
            <person name="Chen J."/>
            <person name="Zhu S."/>
            <person name="Lu R."/>
            <person name="Zhang X."/>
            <person name="Li P."/>
            <person name="Qiu J."/>
            <person name="Olsen K.M."/>
            <person name="Qiu Y."/>
        </authorList>
    </citation>
    <scope>NUCLEOTIDE SEQUENCE</scope>
    <source>
        <strain evidence="2">KIB01</strain>
    </source>
</reference>
<protein>
    <recommendedName>
        <fullName evidence="1">MULE transposase domain-containing protein</fullName>
    </recommendedName>
</protein>